<name>A0A1M6BX77_MALRU</name>
<sequence length="149" mass="16254">MPQSVARKLIFRVGETGFLLDLDRLVEICEQVAEKIDGNYVDAELGIIGALSFRQTQIPVIDPAITLGIETSCPLVDKRALVLKGSEGNWALLVDCVEEIVSIDKLDSCDIPPLLKPAIAAAYSQMSLFAGEPMVHFELDRFYAFGAPS</sequence>
<evidence type="ECO:0000313" key="2">
    <source>
        <dbReference type="EMBL" id="SHI53395.1"/>
    </source>
</evidence>
<dbReference type="EMBL" id="FQZT01000001">
    <property type="protein sequence ID" value="SHI53395.1"/>
    <property type="molecule type" value="Genomic_DNA"/>
</dbReference>
<protein>
    <submittedName>
        <fullName evidence="2">CheW-like domain-containing protein</fullName>
    </submittedName>
</protein>
<dbReference type="Pfam" id="PF01584">
    <property type="entry name" value="CheW"/>
    <property type="match status" value="1"/>
</dbReference>
<dbReference type="Gene3D" id="2.30.30.40">
    <property type="entry name" value="SH3 Domains"/>
    <property type="match status" value="1"/>
</dbReference>
<dbReference type="GO" id="GO:0007165">
    <property type="term" value="P:signal transduction"/>
    <property type="evidence" value="ECO:0007669"/>
    <property type="project" value="InterPro"/>
</dbReference>
<dbReference type="Gene3D" id="2.40.50.180">
    <property type="entry name" value="CheA-289, Domain 4"/>
    <property type="match status" value="1"/>
</dbReference>
<dbReference type="OrthoDB" id="5405753at2"/>
<organism evidence="2 3">
    <name type="scientific">Malonomonas rubra DSM 5091</name>
    <dbReference type="NCBI Taxonomy" id="1122189"/>
    <lineage>
        <taxon>Bacteria</taxon>
        <taxon>Pseudomonadati</taxon>
        <taxon>Thermodesulfobacteriota</taxon>
        <taxon>Desulfuromonadia</taxon>
        <taxon>Desulfuromonadales</taxon>
        <taxon>Geopsychrobacteraceae</taxon>
        <taxon>Malonomonas</taxon>
    </lineage>
</organism>
<dbReference type="InterPro" id="IPR036061">
    <property type="entry name" value="CheW-like_dom_sf"/>
</dbReference>
<dbReference type="SUPFAM" id="SSF50341">
    <property type="entry name" value="CheW-like"/>
    <property type="match status" value="1"/>
</dbReference>
<dbReference type="RefSeq" id="WP_161947602.1">
    <property type="nucleotide sequence ID" value="NZ_FQZT01000001.1"/>
</dbReference>
<dbReference type="PROSITE" id="PS50851">
    <property type="entry name" value="CHEW"/>
    <property type="match status" value="1"/>
</dbReference>
<accession>A0A1M6BX77</accession>
<dbReference type="STRING" id="1122189.SAMN02745165_00333"/>
<dbReference type="AlphaFoldDB" id="A0A1M6BX77"/>
<evidence type="ECO:0000259" key="1">
    <source>
        <dbReference type="PROSITE" id="PS50851"/>
    </source>
</evidence>
<dbReference type="Proteomes" id="UP000184171">
    <property type="component" value="Unassembled WGS sequence"/>
</dbReference>
<dbReference type="GO" id="GO:0006935">
    <property type="term" value="P:chemotaxis"/>
    <property type="evidence" value="ECO:0007669"/>
    <property type="project" value="InterPro"/>
</dbReference>
<dbReference type="InterPro" id="IPR002545">
    <property type="entry name" value="CheW-lke_dom"/>
</dbReference>
<evidence type="ECO:0000313" key="3">
    <source>
        <dbReference type="Proteomes" id="UP000184171"/>
    </source>
</evidence>
<keyword evidence="3" id="KW-1185">Reference proteome</keyword>
<proteinExistence type="predicted"/>
<feature type="domain" description="CheW-like" evidence="1">
    <location>
        <begin position="5"/>
        <end position="148"/>
    </location>
</feature>
<gene>
    <name evidence="2" type="ORF">SAMN02745165_00333</name>
</gene>
<reference evidence="2 3" key="1">
    <citation type="submission" date="2016-11" db="EMBL/GenBank/DDBJ databases">
        <authorList>
            <person name="Jaros S."/>
            <person name="Januszkiewicz K."/>
            <person name="Wedrychowicz H."/>
        </authorList>
    </citation>
    <scope>NUCLEOTIDE SEQUENCE [LARGE SCALE GENOMIC DNA]</scope>
    <source>
        <strain evidence="2 3">DSM 5091</strain>
    </source>
</reference>